<keyword evidence="6" id="KW-1185">Reference proteome</keyword>
<dbReference type="SUPFAM" id="SSF56784">
    <property type="entry name" value="HAD-like"/>
    <property type="match status" value="1"/>
</dbReference>
<evidence type="ECO:0000256" key="3">
    <source>
        <dbReference type="ARBA" id="ARBA00022801"/>
    </source>
</evidence>
<organism evidence="5 6">
    <name type="scientific">Paenibacillus septentrionalis</name>
    <dbReference type="NCBI Taxonomy" id="429342"/>
    <lineage>
        <taxon>Bacteria</taxon>
        <taxon>Bacillati</taxon>
        <taxon>Bacillota</taxon>
        <taxon>Bacilli</taxon>
        <taxon>Bacillales</taxon>
        <taxon>Paenibacillaceae</taxon>
        <taxon>Paenibacillus</taxon>
    </lineage>
</organism>
<evidence type="ECO:0000256" key="2">
    <source>
        <dbReference type="ARBA" id="ARBA00022723"/>
    </source>
</evidence>
<dbReference type="Proteomes" id="UP001596233">
    <property type="component" value="Unassembled WGS sequence"/>
</dbReference>
<dbReference type="EC" id="3.1.3.-" evidence="5"/>
<dbReference type="NCBIfam" id="TIGR01509">
    <property type="entry name" value="HAD-SF-IA-v3"/>
    <property type="match status" value="1"/>
</dbReference>
<reference evidence="6" key="1">
    <citation type="journal article" date="2019" name="Int. J. Syst. Evol. Microbiol.">
        <title>The Global Catalogue of Microorganisms (GCM) 10K type strain sequencing project: providing services to taxonomists for standard genome sequencing and annotation.</title>
        <authorList>
            <consortium name="The Broad Institute Genomics Platform"/>
            <consortium name="The Broad Institute Genome Sequencing Center for Infectious Disease"/>
            <person name="Wu L."/>
            <person name="Ma J."/>
        </authorList>
    </citation>
    <scope>NUCLEOTIDE SEQUENCE [LARGE SCALE GENOMIC DNA]</scope>
    <source>
        <strain evidence="6">PCU 280</strain>
    </source>
</reference>
<gene>
    <name evidence="5" type="ORF">ACFP56_10465</name>
</gene>
<dbReference type="PANTHER" id="PTHR46470">
    <property type="entry name" value="N-ACYLNEURAMINATE-9-PHOSPHATASE"/>
    <property type="match status" value="1"/>
</dbReference>
<dbReference type="Gene3D" id="3.40.50.1000">
    <property type="entry name" value="HAD superfamily/HAD-like"/>
    <property type="match status" value="1"/>
</dbReference>
<name>A0ABW1V5I9_9BACL</name>
<dbReference type="Gene3D" id="1.10.150.520">
    <property type="match status" value="1"/>
</dbReference>
<sequence length="227" mass="26150">MQVDTVLLDLDNTLLNRRAAFLVFAERFIDKFIQLSNETERKSIINYLVEADRDGYRKKKELYEEIRSSLRFKEPMPTIEQLLEYWFSEFHQCSVLMDGAIEVLDYLKAKGIKLGLITNGAIRSQRSKIDQVNIRSYFDTIVISDEVGIKKPDKLIFEITLEKLKSNPQNTIFVGDQPINDIAGAEAAGIRGVWLSGFSEWIIPDREPTYTIQNLQQLIQLVEELAS</sequence>
<dbReference type="InterPro" id="IPR036412">
    <property type="entry name" value="HAD-like_sf"/>
</dbReference>
<evidence type="ECO:0000313" key="5">
    <source>
        <dbReference type="EMBL" id="MFC6333047.1"/>
    </source>
</evidence>
<evidence type="ECO:0000256" key="1">
    <source>
        <dbReference type="ARBA" id="ARBA00001946"/>
    </source>
</evidence>
<keyword evidence="2" id="KW-0479">Metal-binding</keyword>
<dbReference type="SFLD" id="SFLDG01135">
    <property type="entry name" value="C1.5.6:_HAD__Beta-PGM__Phospha"/>
    <property type="match status" value="1"/>
</dbReference>
<dbReference type="InterPro" id="IPR006439">
    <property type="entry name" value="HAD-SF_hydro_IA"/>
</dbReference>
<dbReference type="PRINTS" id="PR00413">
    <property type="entry name" value="HADHALOGNASE"/>
</dbReference>
<dbReference type="EMBL" id="JBHSTE010000003">
    <property type="protein sequence ID" value="MFC6333047.1"/>
    <property type="molecule type" value="Genomic_DNA"/>
</dbReference>
<dbReference type="InterPro" id="IPR041492">
    <property type="entry name" value="HAD_2"/>
</dbReference>
<protein>
    <submittedName>
        <fullName evidence="5">HAD family hydrolase</fullName>
        <ecNumber evidence="5">3.1.3.-</ecNumber>
    </submittedName>
</protein>
<dbReference type="NCBIfam" id="TIGR01549">
    <property type="entry name" value="HAD-SF-IA-v1"/>
    <property type="match status" value="1"/>
</dbReference>
<accession>A0ABW1V5I9</accession>
<comment type="cofactor">
    <cofactor evidence="1">
        <name>Mg(2+)</name>
        <dbReference type="ChEBI" id="CHEBI:18420"/>
    </cofactor>
</comment>
<evidence type="ECO:0000256" key="4">
    <source>
        <dbReference type="ARBA" id="ARBA00022842"/>
    </source>
</evidence>
<evidence type="ECO:0000313" key="6">
    <source>
        <dbReference type="Proteomes" id="UP001596233"/>
    </source>
</evidence>
<proteinExistence type="predicted"/>
<comment type="caution">
    <text evidence="5">The sequence shown here is derived from an EMBL/GenBank/DDBJ whole genome shotgun (WGS) entry which is preliminary data.</text>
</comment>
<dbReference type="Pfam" id="PF13419">
    <property type="entry name" value="HAD_2"/>
    <property type="match status" value="1"/>
</dbReference>
<keyword evidence="4" id="KW-0460">Magnesium</keyword>
<dbReference type="PANTHER" id="PTHR46470:SF2">
    <property type="entry name" value="GLYCERALDEHYDE 3-PHOSPHATE PHOSPHATASE"/>
    <property type="match status" value="1"/>
</dbReference>
<keyword evidence="3 5" id="KW-0378">Hydrolase</keyword>
<dbReference type="InterPro" id="IPR023214">
    <property type="entry name" value="HAD_sf"/>
</dbReference>
<dbReference type="SFLD" id="SFLDS00003">
    <property type="entry name" value="Haloacid_Dehalogenase"/>
    <property type="match status" value="1"/>
</dbReference>
<dbReference type="GO" id="GO:0016787">
    <property type="term" value="F:hydrolase activity"/>
    <property type="evidence" value="ECO:0007669"/>
    <property type="project" value="UniProtKB-KW"/>
</dbReference>
<dbReference type="SFLD" id="SFLDG01129">
    <property type="entry name" value="C1.5:_HAD__Beta-PGM__Phosphata"/>
    <property type="match status" value="1"/>
</dbReference>
<dbReference type="RefSeq" id="WP_379234098.1">
    <property type="nucleotide sequence ID" value="NZ_JBHSTE010000003.1"/>
</dbReference>
<dbReference type="InterPro" id="IPR051400">
    <property type="entry name" value="HAD-like_hydrolase"/>
</dbReference>